<evidence type="ECO:0000256" key="1">
    <source>
        <dbReference type="ARBA" id="ARBA00022490"/>
    </source>
</evidence>
<comment type="subcellular location">
    <subcellularLocation>
        <location evidence="5 6">Cytoplasm</location>
    </subcellularLocation>
</comment>
<keyword evidence="4 5" id="KW-0269">Exonuclease</keyword>
<dbReference type="PANTHER" id="PTHR30008">
    <property type="entry name" value="EXODEOXYRIBONUCLEASE 7 LARGE SUBUNIT"/>
    <property type="match status" value="1"/>
</dbReference>
<comment type="subunit">
    <text evidence="5">Heterooligomer composed of large and small subunits.</text>
</comment>
<dbReference type="GO" id="GO:0008855">
    <property type="term" value="F:exodeoxyribonuclease VII activity"/>
    <property type="evidence" value="ECO:0007669"/>
    <property type="project" value="UniProtKB-UniRule"/>
</dbReference>
<dbReference type="EC" id="3.1.11.6" evidence="5"/>
<comment type="catalytic activity">
    <reaction evidence="5 6">
        <text>Exonucleolytic cleavage in either 5'- to 3'- or 3'- to 5'-direction to yield nucleoside 5'-phosphates.</text>
        <dbReference type="EC" id="3.1.11.6"/>
    </reaction>
</comment>
<reference evidence="11" key="1">
    <citation type="submission" date="2016-01" db="EMBL/GenBank/DDBJ databases">
        <authorList>
            <person name="Mitreva M."/>
            <person name="Pepin K.H."/>
            <person name="Mihindukulasuriya K.A."/>
            <person name="Fulton R."/>
            <person name="Fronick C."/>
            <person name="O'Laughlin M."/>
            <person name="Miner T."/>
            <person name="Herter B."/>
            <person name="Rosa B.A."/>
            <person name="Cordes M."/>
            <person name="Tomlinson C."/>
            <person name="Wollam A."/>
            <person name="Palsikar V.B."/>
            <person name="Mardis E.R."/>
            <person name="Wilson R.K."/>
        </authorList>
    </citation>
    <scope>NUCLEOTIDE SEQUENCE [LARGE SCALE GENOMIC DNA]</scope>
    <source>
        <strain evidence="11">KA00182</strain>
    </source>
</reference>
<evidence type="ECO:0000313" key="10">
    <source>
        <dbReference type="EMBL" id="PNH20713.1"/>
    </source>
</evidence>
<proteinExistence type="inferred from homology"/>
<evidence type="ECO:0000313" key="9">
    <source>
        <dbReference type="EMBL" id="KXB93113.1"/>
    </source>
</evidence>
<keyword evidence="1 5" id="KW-0963">Cytoplasm</keyword>
<evidence type="ECO:0000256" key="5">
    <source>
        <dbReference type="HAMAP-Rule" id="MF_00378"/>
    </source>
</evidence>
<dbReference type="GO" id="GO:0006308">
    <property type="term" value="P:DNA catabolic process"/>
    <property type="evidence" value="ECO:0007669"/>
    <property type="project" value="UniProtKB-UniRule"/>
</dbReference>
<evidence type="ECO:0000259" key="7">
    <source>
        <dbReference type="Pfam" id="PF02601"/>
    </source>
</evidence>
<feature type="domain" description="Exonuclease VII large subunit C-terminal" evidence="7">
    <location>
        <begin position="122"/>
        <end position="321"/>
    </location>
</feature>
<dbReference type="GO" id="GO:0009318">
    <property type="term" value="C:exodeoxyribonuclease VII complex"/>
    <property type="evidence" value="ECO:0007669"/>
    <property type="project" value="UniProtKB-UniRule"/>
</dbReference>
<evidence type="ECO:0000256" key="4">
    <source>
        <dbReference type="ARBA" id="ARBA00022839"/>
    </source>
</evidence>
<keyword evidence="11" id="KW-1185">Reference proteome</keyword>
<accession>A0A2J8B7G3</accession>
<gene>
    <name evidence="5" type="primary">xseA</name>
    <name evidence="10" type="ORF">CAL30_07125</name>
    <name evidence="9" type="ORF">HMPREF3182_00029</name>
</gene>
<evidence type="ECO:0000259" key="8">
    <source>
        <dbReference type="Pfam" id="PF13742"/>
    </source>
</evidence>
<organism evidence="9 11">
    <name type="scientific">Megasphaera hutchinsoni</name>
    <dbReference type="NCBI Taxonomy" id="1588748"/>
    <lineage>
        <taxon>Bacteria</taxon>
        <taxon>Bacillati</taxon>
        <taxon>Bacillota</taxon>
        <taxon>Negativicutes</taxon>
        <taxon>Veillonellales</taxon>
        <taxon>Veillonellaceae</taxon>
        <taxon>Megasphaera</taxon>
    </lineage>
</organism>
<dbReference type="CDD" id="cd04489">
    <property type="entry name" value="ExoVII_LU_OBF"/>
    <property type="match status" value="1"/>
</dbReference>
<dbReference type="InterPro" id="IPR003753">
    <property type="entry name" value="Exonuc_VII_L"/>
</dbReference>
<evidence type="ECO:0000313" key="12">
    <source>
        <dbReference type="Proteomes" id="UP000242958"/>
    </source>
</evidence>
<dbReference type="HAMAP" id="MF_00378">
    <property type="entry name" value="Exonuc_7_L"/>
    <property type="match status" value="1"/>
</dbReference>
<dbReference type="STRING" id="1588748.HMPREF3182_00029"/>
<dbReference type="InterPro" id="IPR025824">
    <property type="entry name" value="OB-fold_nuc-bd_dom"/>
</dbReference>
<reference evidence="10 12" key="3">
    <citation type="submission" date="2017-05" db="EMBL/GenBank/DDBJ databases">
        <authorList>
            <person name="Song R."/>
            <person name="Chenine A.L."/>
            <person name="Ruprecht R.M."/>
        </authorList>
    </citation>
    <scope>NUCLEOTIDE SEQUENCE [LARGE SCALE GENOMIC DNA]</scope>
    <source>
        <strain evidence="10 12">KA00229</strain>
    </source>
</reference>
<dbReference type="GO" id="GO:0005737">
    <property type="term" value="C:cytoplasm"/>
    <property type="evidence" value="ECO:0007669"/>
    <property type="project" value="UniProtKB-SubCell"/>
</dbReference>
<evidence type="ECO:0000256" key="6">
    <source>
        <dbReference type="RuleBase" id="RU004355"/>
    </source>
</evidence>
<name>A0A134CLN1_9FIRM</name>
<reference evidence="9" key="2">
    <citation type="submission" date="2016-01" db="EMBL/GenBank/DDBJ databases">
        <authorList>
            <person name="Oliw E.H."/>
        </authorList>
    </citation>
    <scope>NUCLEOTIDE SEQUENCE [LARGE SCALE GENOMIC DNA]</scope>
    <source>
        <strain evidence="9">KA00182</strain>
    </source>
</reference>
<accession>A0A134CLN1</accession>
<dbReference type="PATRIC" id="fig|1588748.3.peg.29"/>
<dbReference type="Pfam" id="PF02601">
    <property type="entry name" value="Exonuc_VII_L"/>
    <property type="match status" value="1"/>
</dbReference>
<evidence type="ECO:0000256" key="3">
    <source>
        <dbReference type="ARBA" id="ARBA00022801"/>
    </source>
</evidence>
<dbReference type="EMBL" id="LSDT01000002">
    <property type="protein sequence ID" value="KXB93113.1"/>
    <property type="molecule type" value="Genomic_DNA"/>
</dbReference>
<dbReference type="Proteomes" id="UP000070160">
    <property type="component" value="Unassembled WGS sequence"/>
</dbReference>
<comment type="caution">
    <text evidence="9">The sequence shown here is derived from an EMBL/GenBank/DDBJ whole genome shotgun (WGS) entry which is preliminary data.</text>
</comment>
<dbReference type="EMBL" id="NFMF01000012">
    <property type="protein sequence ID" value="PNH20713.1"/>
    <property type="molecule type" value="Genomic_DNA"/>
</dbReference>
<protein>
    <recommendedName>
        <fullName evidence="5">Exodeoxyribonuclease 7 large subunit</fullName>
        <ecNumber evidence="5">3.1.11.6</ecNumber>
    </recommendedName>
    <alternativeName>
        <fullName evidence="5">Exodeoxyribonuclease VII large subunit</fullName>
        <shortName evidence="5">Exonuclease VII large subunit</shortName>
    </alternativeName>
</protein>
<evidence type="ECO:0000313" key="11">
    <source>
        <dbReference type="Proteomes" id="UP000070160"/>
    </source>
</evidence>
<dbReference type="GO" id="GO:0003676">
    <property type="term" value="F:nucleic acid binding"/>
    <property type="evidence" value="ECO:0007669"/>
    <property type="project" value="InterPro"/>
</dbReference>
<sequence>MECESVTAVVRRLKHNVEGDYTLRNIAMVGNILGLQRASAGHYYMSLHDEQCSIRAIFFRGRVGAMMDAVKEGDQVVVVGSLNVYEKGGSVSFIIERLFSQGIGTLQQQLEARKKALAAEGLFDEAHKKMLPRFPWRVGVLTSKTGAVLHDIHKIAAERNPYIDICLYPIPVQGEAAIPEIVQALHEAGNNERLDILILARGGGSLEDLWCFNDEQVVRAVFQTKVPIITAIGHETDTTLVDYAADVRAATPTHAAELAFPSITDIEMTIAQMMDVATKRIQVYIDDYMHKVERTLLSVRPEQYKTVLSLRQEQVEAQLRLMTQRLAYIYEQKQGQLETLMARLNGDNPARLAAKGYGQVCCRRQRVKRIAEVSVGDLLDIQLVDGQIQTVVKGVKPYDKGQ</sequence>
<feature type="domain" description="OB-fold nucleic acid binding" evidence="8">
    <location>
        <begin position="5"/>
        <end position="97"/>
    </location>
</feature>
<keyword evidence="3 5" id="KW-0378">Hydrolase</keyword>
<keyword evidence="2 5" id="KW-0540">Nuclease</keyword>
<dbReference type="PANTHER" id="PTHR30008:SF0">
    <property type="entry name" value="EXODEOXYRIBONUCLEASE 7 LARGE SUBUNIT"/>
    <property type="match status" value="1"/>
</dbReference>
<comment type="function">
    <text evidence="5">Bidirectionally degrades single-stranded DNA into large acid-insoluble oligonucleotides, which are then degraded further into small acid-soluble oligonucleotides.</text>
</comment>
<dbReference type="AlphaFoldDB" id="A0A134CLN1"/>
<comment type="similarity">
    <text evidence="5 6">Belongs to the XseA family.</text>
</comment>
<evidence type="ECO:0000256" key="2">
    <source>
        <dbReference type="ARBA" id="ARBA00022722"/>
    </source>
</evidence>
<dbReference type="Pfam" id="PF13742">
    <property type="entry name" value="tRNA_anti_2"/>
    <property type="match status" value="1"/>
</dbReference>
<dbReference type="Proteomes" id="UP000242958">
    <property type="component" value="Unassembled WGS sequence"/>
</dbReference>
<dbReference type="RefSeq" id="WP_007392891.1">
    <property type="nucleotide sequence ID" value="NZ_KQ960925.1"/>
</dbReference>
<dbReference type="InterPro" id="IPR020579">
    <property type="entry name" value="Exonuc_VII_lsu_C"/>
</dbReference>
<dbReference type="NCBIfam" id="TIGR00237">
    <property type="entry name" value="xseA"/>
    <property type="match status" value="1"/>
</dbReference>